<dbReference type="STRING" id="1110502.TMO_2237"/>
<reference evidence="3 4" key="1">
    <citation type="journal article" date="2012" name="J. Am. Chem. Soc.">
        <title>Bacterial biosynthesis and maturation of the didemnin anti-cancer agents.</title>
        <authorList>
            <person name="Xu Y."/>
            <person name="Kersten R.D."/>
            <person name="Nam S.J."/>
            <person name="Lu L."/>
            <person name="Al-Suwailem A.M."/>
            <person name="Zheng H."/>
            <person name="Fenical W."/>
            <person name="Dorrestein P.C."/>
            <person name="Moore B.S."/>
            <person name="Qian P.Y."/>
        </authorList>
    </citation>
    <scope>NUCLEOTIDE SEQUENCE [LARGE SCALE GENOMIC DNA]</scope>
    <source>
        <strain evidence="3 4">KA081020-065</strain>
    </source>
</reference>
<keyword evidence="4" id="KW-1185">Reference proteome</keyword>
<accession>I3TMT7</accession>
<dbReference type="GO" id="GO:0046872">
    <property type="term" value="F:metal ion binding"/>
    <property type="evidence" value="ECO:0007669"/>
    <property type="project" value="InterPro"/>
</dbReference>
<proteinExistence type="predicted"/>
<dbReference type="Proteomes" id="UP000005258">
    <property type="component" value="Chromosome"/>
</dbReference>
<dbReference type="SUPFAM" id="SSF55008">
    <property type="entry name" value="HMA, heavy metal-associated domain"/>
    <property type="match status" value="1"/>
</dbReference>
<dbReference type="PROSITE" id="PS50846">
    <property type="entry name" value="HMA_2"/>
    <property type="match status" value="1"/>
</dbReference>
<dbReference type="InterPro" id="IPR036163">
    <property type="entry name" value="HMA_dom_sf"/>
</dbReference>
<dbReference type="eggNOG" id="COG2608">
    <property type="taxonomic scope" value="Bacteria"/>
</dbReference>
<dbReference type="PATRIC" id="fig|1110502.3.peg.2302"/>
<protein>
    <submittedName>
        <fullName evidence="3">Heavy metal transport/detoxification protein</fullName>
    </submittedName>
</protein>
<name>I3TMT7_TISMK</name>
<evidence type="ECO:0000313" key="3">
    <source>
        <dbReference type="EMBL" id="AFK54075.1"/>
    </source>
</evidence>
<dbReference type="EMBL" id="CP003236">
    <property type="protein sequence ID" value="AFK54075.1"/>
    <property type="molecule type" value="Genomic_DNA"/>
</dbReference>
<evidence type="ECO:0000256" key="1">
    <source>
        <dbReference type="SAM" id="MobiDB-lite"/>
    </source>
</evidence>
<dbReference type="InterPro" id="IPR006121">
    <property type="entry name" value="HMA_dom"/>
</dbReference>
<evidence type="ECO:0000259" key="2">
    <source>
        <dbReference type="PROSITE" id="PS50846"/>
    </source>
</evidence>
<dbReference type="AlphaFoldDB" id="I3TMT7"/>
<dbReference type="Gene3D" id="3.30.70.100">
    <property type="match status" value="1"/>
</dbReference>
<feature type="domain" description="HMA" evidence="2">
    <location>
        <begin position="1"/>
        <end position="63"/>
    </location>
</feature>
<dbReference type="CDD" id="cd00371">
    <property type="entry name" value="HMA"/>
    <property type="match status" value="1"/>
</dbReference>
<gene>
    <name evidence="3" type="ordered locus">TMO_2237</name>
</gene>
<dbReference type="KEGG" id="tmo:TMO_2237"/>
<feature type="compositionally biased region" description="Basic and acidic residues" evidence="1">
    <location>
        <begin position="27"/>
        <end position="42"/>
    </location>
</feature>
<dbReference type="Pfam" id="PF00403">
    <property type="entry name" value="HMA"/>
    <property type="match status" value="1"/>
</dbReference>
<dbReference type="RefSeq" id="WP_014745752.1">
    <property type="nucleotide sequence ID" value="NC_017956.1"/>
</dbReference>
<sequence>MLRFHVPNMTCGGCAKSVTKALQSVDPKARIETDPTTREVRVESSAAESNLLAVLEEAGYPAERRSEPAAG</sequence>
<feature type="region of interest" description="Disordered" evidence="1">
    <location>
        <begin position="26"/>
        <end position="46"/>
    </location>
</feature>
<evidence type="ECO:0000313" key="4">
    <source>
        <dbReference type="Proteomes" id="UP000005258"/>
    </source>
</evidence>
<dbReference type="HOGENOM" id="CLU_134973_5_0_5"/>
<organism evidence="3 4">
    <name type="scientific">Tistrella mobilis (strain KA081020-065)</name>
    <dbReference type="NCBI Taxonomy" id="1110502"/>
    <lineage>
        <taxon>Bacteria</taxon>
        <taxon>Pseudomonadati</taxon>
        <taxon>Pseudomonadota</taxon>
        <taxon>Alphaproteobacteria</taxon>
        <taxon>Geminicoccales</taxon>
        <taxon>Geminicoccaceae</taxon>
        <taxon>Tistrella</taxon>
    </lineage>
</organism>